<evidence type="ECO:0000313" key="2">
    <source>
        <dbReference type="Proteomes" id="UP001249851"/>
    </source>
</evidence>
<reference evidence="1" key="1">
    <citation type="journal article" date="2023" name="G3 (Bethesda)">
        <title>Whole genome assembly and annotation of the endangered Caribbean coral Acropora cervicornis.</title>
        <authorList>
            <person name="Selwyn J.D."/>
            <person name="Vollmer S.V."/>
        </authorList>
    </citation>
    <scope>NUCLEOTIDE SEQUENCE</scope>
    <source>
        <strain evidence="1">K2</strain>
    </source>
</reference>
<comment type="caution">
    <text evidence="1">The sequence shown here is derived from an EMBL/GenBank/DDBJ whole genome shotgun (WGS) entry which is preliminary data.</text>
</comment>
<reference evidence="1" key="2">
    <citation type="journal article" date="2023" name="Science">
        <title>Genomic signatures of disease resistance in endangered staghorn corals.</title>
        <authorList>
            <person name="Vollmer S.V."/>
            <person name="Selwyn J.D."/>
            <person name="Despard B.A."/>
            <person name="Roesel C.L."/>
        </authorList>
    </citation>
    <scope>NUCLEOTIDE SEQUENCE</scope>
    <source>
        <strain evidence="1">K2</strain>
    </source>
</reference>
<dbReference type="EMBL" id="JARQWQ010000107">
    <property type="protein sequence ID" value="KAK2550709.1"/>
    <property type="molecule type" value="Genomic_DNA"/>
</dbReference>
<gene>
    <name evidence="1" type="ORF">P5673_028579</name>
</gene>
<dbReference type="Proteomes" id="UP001249851">
    <property type="component" value="Unassembled WGS sequence"/>
</dbReference>
<organism evidence="1 2">
    <name type="scientific">Acropora cervicornis</name>
    <name type="common">Staghorn coral</name>
    <dbReference type="NCBI Taxonomy" id="6130"/>
    <lineage>
        <taxon>Eukaryota</taxon>
        <taxon>Metazoa</taxon>
        <taxon>Cnidaria</taxon>
        <taxon>Anthozoa</taxon>
        <taxon>Hexacorallia</taxon>
        <taxon>Scleractinia</taxon>
        <taxon>Astrocoeniina</taxon>
        <taxon>Acroporidae</taxon>
        <taxon>Acropora</taxon>
    </lineage>
</organism>
<sequence>MRQEYELNARRDKVYDVMYELDAEGLEAHGGVGAKKKRRKGNFTMMHICT</sequence>
<name>A0AAD9PX52_ACRCE</name>
<accession>A0AAD9PX52</accession>
<dbReference type="AlphaFoldDB" id="A0AAD9PX52"/>
<protein>
    <submittedName>
        <fullName evidence="1">Uncharacterized protein</fullName>
    </submittedName>
</protein>
<proteinExistence type="predicted"/>
<keyword evidence="2" id="KW-1185">Reference proteome</keyword>
<evidence type="ECO:0000313" key="1">
    <source>
        <dbReference type="EMBL" id="KAK2550709.1"/>
    </source>
</evidence>